<comment type="catalytic activity">
    <reaction evidence="1">
        <text>2 a phenolic donor + H2O2 = 2 a phenolic radical donor + 2 H2O</text>
        <dbReference type="Rhea" id="RHEA:56136"/>
        <dbReference type="ChEBI" id="CHEBI:15377"/>
        <dbReference type="ChEBI" id="CHEBI:16240"/>
        <dbReference type="ChEBI" id="CHEBI:139520"/>
        <dbReference type="ChEBI" id="CHEBI:139521"/>
        <dbReference type="EC" id="1.11.1.7"/>
    </reaction>
</comment>
<keyword evidence="6" id="KW-0575">Peroxidase</keyword>
<dbReference type="AlphaFoldDB" id="A0A6A4LIY4"/>
<dbReference type="Proteomes" id="UP000428333">
    <property type="component" value="Linkage Group LG07"/>
</dbReference>
<dbReference type="Gene3D" id="1.10.520.10">
    <property type="match status" value="1"/>
</dbReference>
<evidence type="ECO:0000256" key="15">
    <source>
        <dbReference type="PIRSR" id="PIRSR600823-5"/>
    </source>
</evidence>
<keyword evidence="9" id="KW-0560">Oxidoreductase</keyword>
<evidence type="ECO:0000256" key="10">
    <source>
        <dbReference type="ARBA" id="ARBA00023004"/>
    </source>
</evidence>
<keyword evidence="11" id="KW-0325">Glycoprotein</keyword>
<dbReference type="PANTHER" id="PTHR31235">
    <property type="entry name" value="PEROXIDASE 25-RELATED"/>
    <property type="match status" value="1"/>
</dbReference>
<evidence type="ECO:0000256" key="11">
    <source>
        <dbReference type="ARBA" id="ARBA00023180"/>
    </source>
</evidence>
<dbReference type="SUPFAM" id="SSF48113">
    <property type="entry name" value="Heme-dependent peroxidases"/>
    <property type="match status" value="1"/>
</dbReference>
<dbReference type="PROSITE" id="PS00435">
    <property type="entry name" value="PEROXIDASE_1"/>
    <property type="match status" value="1"/>
</dbReference>
<evidence type="ECO:0000256" key="5">
    <source>
        <dbReference type="ARBA" id="ARBA00022525"/>
    </source>
</evidence>
<reference evidence="18 19" key="1">
    <citation type="journal article" date="2019" name="Genome Biol. Evol.">
        <title>The Rhododendron genome and chromosomal organization provide insight into shared whole-genome duplications across the heath family (Ericaceae).</title>
        <authorList>
            <person name="Soza V.L."/>
            <person name="Lindsley D."/>
            <person name="Waalkes A."/>
            <person name="Ramage E."/>
            <person name="Patwardhan R.P."/>
            <person name="Burton J.N."/>
            <person name="Adey A."/>
            <person name="Kumar A."/>
            <person name="Qiu R."/>
            <person name="Shendure J."/>
            <person name="Hall B."/>
        </authorList>
    </citation>
    <scope>NUCLEOTIDE SEQUENCE [LARGE SCALE GENOMIC DNA]</scope>
    <source>
        <strain evidence="18">RSF 1966-606</strain>
    </source>
</reference>
<sequence length="268" mass="29097">MKCSTFMNLFNNIVVIVVVLGIVGVCHGDGLCKNFYEKSCPLAEQIVQNITWTNVASSPFLPAQLLRLAFHDCIVRYNESLWEVETGRRDGTVSLESEALAELPSPFANFANLKQAFAGKGLSSKDLVVLSGAHSIGIGNCQFFSNRLYNFDGTNGSDPSLNSTYAAFLRTKCKGPADTTTNVPMDPGNGPGFDNHYYTILKQNEGLFQSDAALLTDKSASDDVDEMSTVSNQEFFKYFGHSMKRLGAVGVLTGNSGEIRKICSAINS</sequence>
<accession>A0A6A4LIY4</accession>
<protein>
    <recommendedName>
        <fullName evidence="4">peroxidase</fullName>
        <ecNumber evidence="4">1.11.1.7</ecNumber>
    </recommendedName>
</protein>
<keyword evidence="7" id="KW-0349">Heme</keyword>
<comment type="caution">
    <text evidence="18">The sequence shown here is derived from an EMBL/GenBank/DDBJ whole genome shotgun (WGS) entry which is preliminary data.</text>
</comment>
<proteinExistence type="inferred from homology"/>
<comment type="cofactor">
    <cofactor evidence="14">
        <name>heme b</name>
        <dbReference type="ChEBI" id="CHEBI:60344"/>
    </cofactor>
    <text evidence="14">Binds 1 heme b (iron(II)-protoporphyrin IX) group per subunit.</text>
</comment>
<dbReference type="GO" id="GO:0046872">
    <property type="term" value="F:metal ion binding"/>
    <property type="evidence" value="ECO:0007669"/>
    <property type="project" value="UniProtKB-KW"/>
</dbReference>
<feature type="disulfide bond" evidence="15">
    <location>
        <begin position="141"/>
        <end position="173"/>
    </location>
</feature>
<dbReference type="PRINTS" id="PR00458">
    <property type="entry name" value="PEROXIDASE"/>
</dbReference>
<feature type="binding site" evidence="14">
    <location>
        <position position="186"/>
    </location>
    <ligand>
        <name>Ca(2+)</name>
        <dbReference type="ChEBI" id="CHEBI:29108"/>
        <label>2</label>
    </ligand>
</feature>
<keyword evidence="16" id="KW-0732">Signal</keyword>
<keyword evidence="14" id="KW-0106">Calcium</keyword>
<feature type="chain" id="PRO_5025402869" description="peroxidase" evidence="16">
    <location>
        <begin position="29"/>
        <end position="268"/>
    </location>
</feature>
<evidence type="ECO:0000259" key="17">
    <source>
        <dbReference type="PROSITE" id="PS50873"/>
    </source>
</evidence>
<comment type="cofactor">
    <cofactor evidence="14">
        <name>Ca(2+)</name>
        <dbReference type="ChEBI" id="CHEBI:29108"/>
    </cofactor>
    <text evidence="14">Binds 2 calcium ions per subunit.</text>
</comment>
<comment type="function">
    <text evidence="2">Removal of H(2)O(2), oxidation of toxic reductants, biosynthesis and degradation of lignin, suberization, auxin catabolism, response to environmental stresses such as wounding, pathogen attack and oxidative stress. These functions might be dependent on each isozyme/isoform in each plant tissue.</text>
</comment>
<comment type="similarity">
    <text evidence="3">Belongs to the peroxidase family. Ascorbate peroxidase subfamily.</text>
</comment>
<feature type="domain" description="Plant heme peroxidase family profile" evidence="17">
    <location>
        <begin position="63"/>
        <end position="267"/>
    </location>
</feature>
<dbReference type="InterPro" id="IPR019793">
    <property type="entry name" value="Peroxidases_heam-ligand_BS"/>
</dbReference>
<evidence type="ECO:0000256" key="14">
    <source>
        <dbReference type="PIRSR" id="PIRSR600823-3"/>
    </source>
</evidence>
<dbReference type="EMBL" id="QEFC01001863">
    <property type="protein sequence ID" value="KAE9455279.1"/>
    <property type="molecule type" value="Genomic_DNA"/>
</dbReference>
<dbReference type="OrthoDB" id="2113341at2759"/>
<evidence type="ECO:0000256" key="12">
    <source>
        <dbReference type="ARBA" id="ARBA00023324"/>
    </source>
</evidence>
<evidence type="ECO:0000256" key="8">
    <source>
        <dbReference type="ARBA" id="ARBA00022723"/>
    </source>
</evidence>
<keyword evidence="8 14" id="KW-0479">Metal-binding</keyword>
<evidence type="ECO:0000256" key="4">
    <source>
        <dbReference type="ARBA" id="ARBA00012313"/>
    </source>
</evidence>
<evidence type="ECO:0000256" key="7">
    <source>
        <dbReference type="ARBA" id="ARBA00022617"/>
    </source>
</evidence>
<keyword evidence="12" id="KW-0376">Hydrogen peroxide</keyword>
<evidence type="ECO:0000256" key="1">
    <source>
        <dbReference type="ARBA" id="ARBA00000189"/>
    </source>
</evidence>
<dbReference type="Gene3D" id="1.10.420.10">
    <property type="entry name" value="Peroxidase, domain 2"/>
    <property type="match status" value="1"/>
</dbReference>
<dbReference type="Pfam" id="PF00141">
    <property type="entry name" value="peroxidase"/>
    <property type="match status" value="1"/>
</dbReference>
<dbReference type="InterPro" id="IPR000823">
    <property type="entry name" value="Peroxidase_pln"/>
</dbReference>
<feature type="signal peptide" evidence="16">
    <location>
        <begin position="1"/>
        <end position="28"/>
    </location>
</feature>
<evidence type="ECO:0000313" key="18">
    <source>
        <dbReference type="EMBL" id="KAE9455279.1"/>
    </source>
</evidence>
<organism evidence="18 19">
    <name type="scientific">Rhododendron williamsianum</name>
    <dbReference type="NCBI Taxonomy" id="262921"/>
    <lineage>
        <taxon>Eukaryota</taxon>
        <taxon>Viridiplantae</taxon>
        <taxon>Streptophyta</taxon>
        <taxon>Embryophyta</taxon>
        <taxon>Tracheophyta</taxon>
        <taxon>Spermatophyta</taxon>
        <taxon>Magnoliopsida</taxon>
        <taxon>eudicotyledons</taxon>
        <taxon>Gunneridae</taxon>
        <taxon>Pentapetalae</taxon>
        <taxon>asterids</taxon>
        <taxon>Ericales</taxon>
        <taxon>Ericaceae</taxon>
        <taxon>Ericoideae</taxon>
        <taxon>Rhodoreae</taxon>
        <taxon>Rhododendron</taxon>
    </lineage>
</organism>
<feature type="binding site" evidence="14">
    <location>
        <position position="194"/>
    </location>
    <ligand>
        <name>Ca(2+)</name>
        <dbReference type="ChEBI" id="CHEBI:29108"/>
        <label>2</label>
    </ligand>
</feature>
<feature type="binding site" description="axial binding residue" evidence="14">
    <location>
        <position position="134"/>
    </location>
    <ligand>
        <name>heme b</name>
        <dbReference type="ChEBI" id="CHEBI:60344"/>
    </ligand>
    <ligandPart>
        <name>Fe</name>
        <dbReference type="ChEBI" id="CHEBI:18248"/>
    </ligandPart>
</feature>
<gene>
    <name evidence="18" type="ORF">C3L33_12821</name>
</gene>
<feature type="binding site" evidence="13">
    <location>
        <position position="104"/>
    </location>
    <ligand>
        <name>substrate</name>
    </ligand>
</feature>
<keyword evidence="5" id="KW-0964">Secreted</keyword>
<dbReference type="GO" id="GO:0020037">
    <property type="term" value="F:heme binding"/>
    <property type="evidence" value="ECO:0007669"/>
    <property type="project" value="InterPro"/>
</dbReference>
<name>A0A6A4LIY4_9ERIC</name>
<evidence type="ECO:0000256" key="9">
    <source>
        <dbReference type="ARBA" id="ARBA00023002"/>
    </source>
</evidence>
<evidence type="ECO:0000256" key="6">
    <source>
        <dbReference type="ARBA" id="ARBA00022559"/>
    </source>
</evidence>
<dbReference type="InterPro" id="IPR010255">
    <property type="entry name" value="Haem_peroxidase_sf"/>
</dbReference>
<dbReference type="PROSITE" id="PS50873">
    <property type="entry name" value="PEROXIDASE_4"/>
    <property type="match status" value="1"/>
</dbReference>
<evidence type="ECO:0000256" key="2">
    <source>
        <dbReference type="ARBA" id="ARBA00002322"/>
    </source>
</evidence>
<evidence type="ECO:0000256" key="3">
    <source>
        <dbReference type="ARBA" id="ARBA00006873"/>
    </source>
</evidence>
<keyword evidence="19" id="KW-1185">Reference proteome</keyword>
<feature type="non-terminal residue" evidence="18">
    <location>
        <position position="1"/>
    </location>
</feature>
<keyword evidence="15" id="KW-1015">Disulfide bond</keyword>
<dbReference type="InterPro" id="IPR002016">
    <property type="entry name" value="Haem_peroxidase"/>
</dbReference>
<evidence type="ECO:0000256" key="16">
    <source>
        <dbReference type="SAM" id="SignalP"/>
    </source>
</evidence>
<dbReference type="GO" id="GO:0042744">
    <property type="term" value="P:hydrogen peroxide catabolic process"/>
    <property type="evidence" value="ECO:0007669"/>
    <property type="project" value="UniProtKB-KW"/>
</dbReference>
<keyword evidence="10 14" id="KW-0408">Iron</keyword>
<evidence type="ECO:0000313" key="19">
    <source>
        <dbReference type="Proteomes" id="UP000428333"/>
    </source>
</evidence>
<evidence type="ECO:0000256" key="13">
    <source>
        <dbReference type="PIRSR" id="PIRSR600823-2"/>
    </source>
</evidence>
<dbReference type="GO" id="GO:0006979">
    <property type="term" value="P:response to oxidative stress"/>
    <property type="evidence" value="ECO:0007669"/>
    <property type="project" value="InterPro"/>
</dbReference>
<dbReference type="GO" id="GO:0140825">
    <property type="term" value="F:lactoperoxidase activity"/>
    <property type="evidence" value="ECO:0007669"/>
    <property type="project" value="UniProtKB-EC"/>
</dbReference>
<dbReference type="EC" id="1.11.1.7" evidence="4"/>
<dbReference type="FunFam" id="1.10.420.10:FF:000008">
    <property type="entry name" value="Peroxidase"/>
    <property type="match status" value="1"/>
</dbReference>